<sequence>MEHGGKFIKKWLRRPLEKEVRRVLRAECSRPVIEEKVCVTPNLGLEIIRFLFHMGRDPRKGFECSPKQCHDKILDVLGQLARIFDMAEEGCINDSEVDLELLRGQYQRVIILLGNANTGILTERRQAVLMKISPNLGDMAGRESSKEAKGLLFGEGLVKSVGKNVETFTALDKAYINMRKVFNKGFFGRAIRGGLFTAEECKGPNITTNKKDMEENFRPRQVPFRPEAEVVVVEELEV</sequence>
<evidence type="ECO:0000313" key="1">
    <source>
        <dbReference type="EMBL" id="KAJ1105708.1"/>
    </source>
</evidence>
<comment type="caution">
    <text evidence="1">The sequence shown here is derived from an EMBL/GenBank/DDBJ whole genome shotgun (WGS) entry which is preliminary data.</text>
</comment>
<keyword evidence="2" id="KW-1185">Reference proteome</keyword>
<dbReference type="EMBL" id="JANPWB010000013">
    <property type="protein sequence ID" value="KAJ1105708.1"/>
    <property type="molecule type" value="Genomic_DNA"/>
</dbReference>
<reference evidence="1" key="1">
    <citation type="journal article" date="2022" name="bioRxiv">
        <title>Sequencing and chromosome-scale assembly of the giantPleurodeles waltlgenome.</title>
        <authorList>
            <person name="Brown T."/>
            <person name="Elewa A."/>
            <person name="Iarovenko S."/>
            <person name="Subramanian E."/>
            <person name="Araus A.J."/>
            <person name="Petzold A."/>
            <person name="Susuki M."/>
            <person name="Suzuki K.-i.T."/>
            <person name="Hayashi T."/>
            <person name="Toyoda A."/>
            <person name="Oliveira C."/>
            <person name="Osipova E."/>
            <person name="Leigh N.D."/>
            <person name="Simon A."/>
            <person name="Yun M.H."/>
        </authorList>
    </citation>
    <scope>NUCLEOTIDE SEQUENCE</scope>
    <source>
        <strain evidence="1">20211129_DDA</strain>
        <tissue evidence="1">Liver</tissue>
    </source>
</reference>
<organism evidence="1 2">
    <name type="scientific">Pleurodeles waltl</name>
    <name type="common">Iberian ribbed newt</name>
    <dbReference type="NCBI Taxonomy" id="8319"/>
    <lineage>
        <taxon>Eukaryota</taxon>
        <taxon>Metazoa</taxon>
        <taxon>Chordata</taxon>
        <taxon>Craniata</taxon>
        <taxon>Vertebrata</taxon>
        <taxon>Euteleostomi</taxon>
        <taxon>Amphibia</taxon>
        <taxon>Batrachia</taxon>
        <taxon>Caudata</taxon>
        <taxon>Salamandroidea</taxon>
        <taxon>Salamandridae</taxon>
        <taxon>Pleurodelinae</taxon>
        <taxon>Pleurodeles</taxon>
    </lineage>
</organism>
<evidence type="ECO:0000313" key="2">
    <source>
        <dbReference type="Proteomes" id="UP001066276"/>
    </source>
</evidence>
<gene>
    <name evidence="1" type="ORF">NDU88_003113</name>
</gene>
<dbReference type="AlphaFoldDB" id="A0AAV7MUQ0"/>
<protein>
    <submittedName>
        <fullName evidence="1">Uncharacterized protein</fullName>
    </submittedName>
</protein>
<proteinExistence type="predicted"/>
<accession>A0AAV7MUQ0</accession>
<dbReference type="Proteomes" id="UP001066276">
    <property type="component" value="Chromosome 9"/>
</dbReference>
<name>A0AAV7MUQ0_PLEWA</name>